<comment type="similarity">
    <text evidence="7">Belongs to the ThrE exporter (TC 2.A.79) family.</text>
</comment>
<keyword evidence="2" id="KW-1003">Cell membrane</keyword>
<evidence type="ECO:0000256" key="8">
    <source>
        <dbReference type="SAM" id="Phobius"/>
    </source>
</evidence>
<dbReference type="InterPro" id="IPR050539">
    <property type="entry name" value="ThrE_Dicarb/AminoAcid_Exp"/>
</dbReference>
<comment type="caution">
    <text evidence="10">The sequence shown here is derived from an EMBL/GenBank/DDBJ whole genome shotgun (WGS) entry which is preliminary data.</text>
</comment>
<feature type="transmembrane region" description="Helical" evidence="8">
    <location>
        <begin position="123"/>
        <end position="142"/>
    </location>
</feature>
<feature type="transmembrane region" description="Helical" evidence="8">
    <location>
        <begin position="31"/>
        <end position="53"/>
    </location>
</feature>
<evidence type="ECO:0000256" key="3">
    <source>
        <dbReference type="ARBA" id="ARBA00022519"/>
    </source>
</evidence>
<gene>
    <name evidence="10" type="ORF">A8806_10613</name>
</gene>
<evidence type="ECO:0000256" key="2">
    <source>
        <dbReference type="ARBA" id="ARBA00022475"/>
    </source>
</evidence>
<comment type="subcellular location">
    <subcellularLocation>
        <location evidence="1">Cell membrane</location>
        <topology evidence="1">Multi-pass membrane protein</topology>
    </subcellularLocation>
</comment>
<organism evidence="10 11">
    <name type="scientific">Faecalicatena orotica</name>
    <dbReference type="NCBI Taxonomy" id="1544"/>
    <lineage>
        <taxon>Bacteria</taxon>
        <taxon>Bacillati</taxon>
        <taxon>Bacillota</taxon>
        <taxon>Clostridia</taxon>
        <taxon>Lachnospirales</taxon>
        <taxon>Lachnospiraceae</taxon>
        <taxon>Faecalicatena</taxon>
    </lineage>
</organism>
<protein>
    <submittedName>
        <fullName evidence="10">Uncharacterized membrane protein YjjB (DUF3815 family)</fullName>
    </submittedName>
</protein>
<evidence type="ECO:0000313" key="11">
    <source>
        <dbReference type="Proteomes" id="UP000245845"/>
    </source>
</evidence>
<dbReference type="PANTHER" id="PTHR34390:SF1">
    <property type="entry name" value="SUCCINATE TRANSPORTER SUBUNIT YJJB-RELATED"/>
    <property type="match status" value="1"/>
</dbReference>
<accession>A0A2Y9BE44</accession>
<dbReference type="GO" id="GO:0015744">
    <property type="term" value="P:succinate transport"/>
    <property type="evidence" value="ECO:0007669"/>
    <property type="project" value="TreeGrafter"/>
</dbReference>
<name>A0A2Y9BE44_9FIRM</name>
<feature type="transmembrane region" description="Helical" evidence="8">
    <location>
        <begin position="6"/>
        <end position="24"/>
    </location>
</feature>
<evidence type="ECO:0000256" key="5">
    <source>
        <dbReference type="ARBA" id="ARBA00022989"/>
    </source>
</evidence>
<dbReference type="Proteomes" id="UP000245845">
    <property type="component" value="Unassembled WGS sequence"/>
</dbReference>
<keyword evidence="3" id="KW-0997">Cell inner membrane</keyword>
<feature type="transmembrane region" description="Helical" evidence="8">
    <location>
        <begin position="83"/>
        <end position="103"/>
    </location>
</feature>
<evidence type="ECO:0000313" key="10">
    <source>
        <dbReference type="EMBL" id="PWJ29278.1"/>
    </source>
</evidence>
<proteinExistence type="inferred from homology"/>
<feature type="domain" description="Threonine/Serine exporter ThrE" evidence="9">
    <location>
        <begin position="10"/>
        <end position="136"/>
    </location>
</feature>
<keyword evidence="11" id="KW-1185">Reference proteome</keyword>
<feature type="transmembrane region" description="Helical" evidence="8">
    <location>
        <begin position="59"/>
        <end position="76"/>
    </location>
</feature>
<keyword evidence="5 8" id="KW-1133">Transmembrane helix</keyword>
<evidence type="ECO:0000259" key="9">
    <source>
        <dbReference type="Pfam" id="PF12821"/>
    </source>
</evidence>
<keyword evidence="6 8" id="KW-0472">Membrane</keyword>
<reference evidence="10 11" key="1">
    <citation type="submission" date="2018-05" db="EMBL/GenBank/DDBJ databases">
        <title>The Hungate 1000. A catalogue of reference genomes from the rumen microbiome.</title>
        <authorList>
            <person name="Kelly W."/>
        </authorList>
    </citation>
    <scope>NUCLEOTIDE SEQUENCE [LARGE SCALE GENOMIC DNA]</scope>
    <source>
        <strain evidence="10 11">NLAE-zl-C242</strain>
    </source>
</reference>
<dbReference type="PANTHER" id="PTHR34390">
    <property type="entry name" value="UPF0442 PROTEIN YJJB-RELATED"/>
    <property type="match status" value="1"/>
</dbReference>
<dbReference type="EMBL" id="QGDL01000006">
    <property type="protein sequence ID" value="PWJ29278.1"/>
    <property type="molecule type" value="Genomic_DNA"/>
</dbReference>
<dbReference type="InterPro" id="IPR024528">
    <property type="entry name" value="ThrE_2"/>
</dbReference>
<dbReference type="GO" id="GO:0005886">
    <property type="term" value="C:plasma membrane"/>
    <property type="evidence" value="ECO:0007669"/>
    <property type="project" value="UniProtKB-SubCell"/>
</dbReference>
<evidence type="ECO:0000256" key="1">
    <source>
        <dbReference type="ARBA" id="ARBA00004651"/>
    </source>
</evidence>
<evidence type="ECO:0000256" key="7">
    <source>
        <dbReference type="ARBA" id="ARBA00034125"/>
    </source>
</evidence>
<keyword evidence="4 8" id="KW-0812">Transmembrane</keyword>
<evidence type="ECO:0000256" key="4">
    <source>
        <dbReference type="ARBA" id="ARBA00022692"/>
    </source>
</evidence>
<evidence type="ECO:0000256" key="6">
    <source>
        <dbReference type="ARBA" id="ARBA00023136"/>
    </source>
</evidence>
<dbReference type="RefSeq" id="WP_330405328.1">
    <property type="nucleotide sequence ID" value="NZ_BAAACK010000026.1"/>
</dbReference>
<dbReference type="AlphaFoldDB" id="A0A2Y9BE44"/>
<sequence>MDLIGDIIINMFCSFLGTIAFSVLFNVPKRFYICCGFTGMAGWLCYLICINGASVSTSTFFGTVLVVLMSRILAVWKKCPITVFLVSGIFPLIPGAGVYYTVYNVVQGNLAEAAGRGIGAIKVAFAIVLGIVFVVSIPKQWFQVNYWRSRFRGASENSDL</sequence>
<dbReference type="Pfam" id="PF12821">
    <property type="entry name" value="ThrE_2"/>
    <property type="match status" value="1"/>
</dbReference>